<dbReference type="AlphaFoldDB" id="A0AAV1JIS1"/>
<sequence>MNFSKSQYLRTTTYIWISLEIKQLFMPLGDSATRESDGMSRESQKHSRYFTTVEMWKRSIRIGMSYDLDGTRFATFFPVRSRSYPNLSARRGVLKHCTPHPHPAVTSPRGIADQR</sequence>
<dbReference type="Proteomes" id="UP001497472">
    <property type="component" value="Unassembled WGS sequence"/>
</dbReference>
<comment type="caution">
    <text evidence="2">The sequence shown here is derived from an EMBL/GenBank/DDBJ whole genome shotgun (WGS) entry which is preliminary data.</text>
</comment>
<evidence type="ECO:0000313" key="2">
    <source>
        <dbReference type="EMBL" id="CAK1548563.1"/>
    </source>
</evidence>
<reference evidence="2 3" key="1">
    <citation type="submission" date="2023-11" db="EMBL/GenBank/DDBJ databases">
        <authorList>
            <person name="Okamura Y."/>
        </authorList>
    </citation>
    <scope>NUCLEOTIDE SEQUENCE [LARGE SCALE GENOMIC DNA]</scope>
</reference>
<evidence type="ECO:0000256" key="1">
    <source>
        <dbReference type="SAM" id="MobiDB-lite"/>
    </source>
</evidence>
<feature type="region of interest" description="Disordered" evidence="1">
    <location>
        <begin position="96"/>
        <end position="115"/>
    </location>
</feature>
<protein>
    <submittedName>
        <fullName evidence="2">Uncharacterized protein</fullName>
    </submittedName>
</protein>
<proteinExistence type="predicted"/>
<accession>A0AAV1JIS1</accession>
<evidence type="ECO:0000313" key="3">
    <source>
        <dbReference type="Proteomes" id="UP001497472"/>
    </source>
</evidence>
<organism evidence="2 3">
    <name type="scientific">Leptosia nina</name>
    <dbReference type="NCBI Taxonomy" id="320188"/>
    <lineage>
        <taxon>Eukaryota</taxon>
        <taxon>Metazoa</taxon>
        <taxon>Ecdysozoa</taxon>
        <taxon>Arthropoda</taxon>
        <taxon>Hexapoda</taxon>
        <taxon>Insecta</taxon>
        <taxon>Pterygota</taxon>
        <taxon>Neoptera</taxon>
        <taxon>Endopterygota</taxon>
        <taxon>Lepidoptera</taxon>
        <taxon>Glossata</taxon>
        <taxon>Ditrysia</taxon>
        <taxon>Papilionoidea</taxon>
        <taxon>Pieridae</taxon>
        <taxon>Pierinae</taxon>
        <taxon>Leptosia</taxon>
    </lineage>
</organism>
<name>A0AAV1JIS1_9NEOP</name>
<gene>
    <name evidence="2" type="ORF">LNINA_LOCUS7931</name>
</gene>
<dbReference type="EMBL" id="CAVLEF010000010">
    <property type="protein sequence ID" value="CAK1548563.1"/>
    <property type="molecule type" value="Genomic_DNA"/>
</dbReference>
<keyword evidence="3" id="KW-1185">Reference proteome</keyword>